<organism evidence="4 5">
    <name type="scientific">Thalassotalea agarivorans</name>
    <name type="common">Thalassomonas agarivorans</name>
    <dbReference type="NCBI Taxonomy" id="349064"/>
    <lineage>
        <taxon>Bacteria</taxon>
        <taxon>Pseudomonadati</taxon>
        <taxon>Pseudomonadota</taxon>
        <taxon>Gammaproteobacteria</taxon>
        <taxon>Alteromonadales</taxon>
        <taxon>Colwelliaceae</taxon>
        <taxon>Thalassotalea</taxon>
    </lineage>
</organism>
<dbReference type="InterPro" id="IPR003869">
    <property type="entry name" value="Polysac_CapD-like"/>
</dbReference>
<feature type="domain" description="Polysaccharide biosynthesis protein CapD-like" evidence="3">
    <location>
        <begin position="280"/>
        <end position="574"/>
    </location>
</feature>
<dbReference type="Gene3D" id="3.40.50.720">
    <property type="entry name" value="NAD(P)-binding Rossmann-like Domain"/>
    <property type="match status" value="2"/>
</dbReference>
<dbReference type="Pfam" id="PF13727">
    <property type="entry name" value="CoA_binding_3"/>
    <property type="match status" value="1"/>
</dbReference>
<dbReference type="EMBL" id="FOHK01000001">
    <property type="protein sequence ID" value="SES62596.1"/>
    <property type="molecule type" value="Genomic_DNA"/>
</dbReference>
<proteinExistence type="inferred from homology"/>
<feature type="transmembrane region" description="Helical" evidence="2">
    <location>
        <begin position="80"/>
        <end position="104"/>
    </location>
</feature>
<dbReference type="InterPro" id="IPR036291">
    <property type="entry name" value="NAD(P)-bd_dom_sf"/>
</dbReference>
<evidence type="ECO:0000256" key="2">
    <source>
        <dbReference type="SAM" id="Phobius"/>
    </source>
</evidence>
<dbReference type="SUPFAM" id="SSF53335">
    <property type="entry name" value="S-adenosyl-L-methionine-dependent methyltransferases"/>
    <property type="match status" value="1"/>
</dbReference>
<feature type="transmembrane region" description="Helical" evidence="2">
    <location>
        <begin position="14"/>
        <end position="34"/>
    </location>
</feature>
<evidence type="ECO:0000313" key="5">
    <source>
        <dbReference type="Proteomes" id="UP000199308"/>
    </source>
</evidence>
<keyword evidence="2" id="KW-0812">Transmembrane</keyword>
<dbReference type="STRING" id="349064.SAMN05660429_00027"/>
<keyword evidence="2" id="KW-1133">Transmembrane helix</keyword>
<evidence type="ECO:0000256" key="1">
    <source>
        <dbReference type="ARBA" id="ARBA00007430"/>
    </source>
</evidence>
<keyword evidence="2" id="KW-0472">Membrane</keyword>
<gene>
    <name evidence="4" type="ORF">SAMN05660429_00027</name>
</gene>
<keyword evidence="5" id="KW-1185">Reference proteome</keyword>
<dbReference type="OrthoDB" id="9803111at2"/>
<name>A0A1H9Y1S3_THASX</name>
<dbReference type="InterPro" id="IPR029063">
    <property type="entry name" value="SAM-dependent_MTases_sf"/>
</dbReference>
<accession>A0A1H9Y1S3</accession>
<dbReference type="PANTHER" id="PTHR43318:SF1">
    <property type="entry name" value="POLYSACCHARIDE BIOSYNTHESIS PROTEIN EPSC-RELATED"/>
    <property type="match status" value="1"/>
</dbReference>
<evidence type="ECO:0000313" key="4">
    <source>
        <dbReference type="EMBL" id="SES62596.1"/>
    </source>
</evidence>
<reference evidence="4 5" key="1">
    <citation type="submission" date="2016-10" db="EMBL/GenBank/DDBJ databases">
        <authorList>
            <person name="de Groot N.N."/>
        </authorList>
    </citation>
    <scope>NUCLEOTIDE SEQUENCE [LARGE SCALE GENOMIC DNA]</scope>
    <source>
        <strain evidence="4 5">DSM 19706</strain>
    </source>
</reference>
<comment type="similarity">
    <text evidence="1">Belongs to the polysaccharide synthase family.</text>
</comment>
<dbReference type="RefSeq" id="WP_093326645.1">
    <property type="nucleotide sequence ID" value="NZ_AP027363.1"/>
</dbReference>
<sequence>MDKIFKLPRYTKRIISVLIDTVFIVFAFWAAMVLRLESLDYFTNVHYWAMLAIVVVVSILINIVLRLYRSVMRYLGSKAFAVVITSVLFSSFSVWLVCFNLDLFLPRSVPIIYCAILLVLIGGSRLSVRTLATSINRKTRGSVIIYGAGDSGTQLMNALNTSREYRPVAFVDDNPALRKLSINNIRVYEVEALEKLIKKHKVKRVLLAIPSASKSRRAEILNTLEAYAVEVLAIPSFSNLVSGKSKIDDLVEVSIEDLLGRDPVPPNTALMHANIKDKVVMVTGAGGSIGSELCRQIIQQQPSSLLLFELNEYALYAINKELEQVIREQELAIQLVPLIGSVNNRERLNAVMRSFKVNTIYHAAAFKHVPLVEHNVCEGVRNNTFGTLKCAQAAIANKVETFVLISTDKAVRPTNVMGTTKRMAELCLQALANKNDHSTRFCMVRFGNVLGSSGSVVPLFKQQIAIGGPITLTHKDITRYFMTIPEAAQLVIQAGAMGKGGDVFVLDMGEPVKIYDLAYKLIHLSGLHLKHQGNPHGDIEIVETGLRPGEKLFEELLIGDGVERTSNERIMTANEVFLPWPELEKTLAQLKQDCDNLAFEAIRETLINAPTAFTPVNEISDFIYIESNQQ</sequence>
<dbReference type="Proteomes" id="UP000199308">
    <property type="component" value="Unassembled WGS sequence"/>
</dbReference>
<dbReference type="InterPro" id="IPR051203">
    <property type="entry name" value="Polysaccharide_Synthase-Rel"/>
</dbReference>
<dbReference type="AlphaFoldDB" id="A0A1H9Y1S3"/>
<evidence type="ECO:0000259" key="3">
    <source>
        <dbReference type="Pfam" id="PF02719"/>
    </source>
</evidence>
<dbReference type="PANTHER" id="PTHR43318">
    <property type="entry name" value="UDP-N-ACETYLGLUCOSAMINE 4,6-DEHYDRATASE"/>
    <property type="match status" value="1"/>
</dbReference>
<dbReference type="CDD" id="cd05237">
    <property type="entry name" value="UDP_invert_4-6DH_SDR_e"/>
    <property type="match status" value="1"/>
</dbReference>
<protein>
    <submittedName>
        <fullName evidence="4">NDP-sugar epimerase, includes UDP-GlcNAc-inverting 4,6-dehydratase FlaA1 and capsular polysaccharide biosynthesis protein EpsC</fullName>
    </submittedName>
</protein>
<feature type="transmembrane region" description="Helical" evidence="2">
    <location>
        <begin position="46"/>
        <end position="68"/>
    </location>
</feature>
<dbReference type="Pfam" id="PF02719">
    <property type="entry name" value="Polysacc_synt_2"/>
    <property type="match status" value="1"/>
</dbReference>
<feature type="transmembrane region" description="Helical" evidence="2">
    <location>
        <begin position="110"/>
        <end position="128"/>
    </location>
</feature>
<dbReference type="SUPFAM" id="SSF51735">
    <property type="entry name" value="NAD(P)-binding Rossmann-fold domains"/>
    <property type="match status" value="1"/>
</dbReference>